<dbReference type="EMBL" id="SLWK01000018">
    <property type="protein sequence ID" value="TCO04428.1"/>
    <property type="molecule type" value="Genomic_DNA"/>
</dbReference>
<dbReference type="Proteomes" id="UP000295221">
    <property type="component" value="Unassembled WGS sequence"/>
</dbReference>
<sequence length="109" mass="12582">MEENLKNTQISFQLLILVAMFNTLIMAISGSINIRIHSKQNIPHNYLPFCRRFVATCIRSQVASTFTTKILNGQTLFDCGQHHKAKQIFLEIHNSPVRVEHWATKEIMN</sequence>
<evidence type="ECO:0000256" key="1">
    <source>
        <dbReference type="SAM" id="Phobius"/>
    </source>
</evidence>
<keyword evidence="1" id="KW-0812">Transmembrane</keyword>
<evidence type="ECO:0000313" key="3">
    <source>
        <dbReference type="Proteomes" id="UP000295221"/>
    </source>
</evidence>
<accession>A0A4R2G952</accession>
<comment type="caution">
    <text evidence="2">The sequence shown here is derived from an EMBL/GenBank/DDBJ whole genome shotgun (WGS) entry which is preliminary data.</text>
</comment>
<name>A0A4R2G952_9BACT</name>
<keyword evidence="1" id="KW-0472">Membrane</keyword>
<keyword evidence="1" id="KW-1133">Transmembrane helix</keyword>
<feature type="transmembrane region" description="Helical" evidence="1">
    <location>
        <begin position="12"/>
        <end position="34"/>
    </location>
</feature>
<dbReference type="OrthoDB" id="9997239at2"/>
<gene>
    <name evidence="2" type="ORF">EV194_11817</name>
</gene>
<dbReference type="RefSeq" id="WP_132435282.1">
    <property type="nucleotide sequence ID" value="NZ_SLWK01000018.1"/>
</dbReference>
<reference evidence="2 3" key="1">
    <citation type="submission" date="2019-03" db="EMBL/GenBank/DDBJ databases">
        <title>Genomic Encyclopedia of Type Strains, Phase IV (KMG-IV): sequencing the most valuable type-strain genomes for metagenomic binning, comparative biology and taxonomic classification.</title>
        <authorList>
            <person name="Goeker M."/>
        </authorList>
    </citation>
    <scope>NUCLEOTIDE SEQUENCE [LARGE SCALE GENOMIC DNA]</scope>
    <source>
        <strain evidence="2 3">DSM 24179</strain>
    </source>
</reference>
<evidence type="ECO:0000313" key="2">
    <source>
        <dbReference type="EMBL" id="TCO04428.1"/>
    </source>
</evidence>
<keyword evidence="3" id="KW-1185">Reference proteome</keyword>
<dbReference type="AlphaFoldDB" id="A0A4R2G952"/>
<organism evidence="2 3">
    <name type="scientific">Natronoflexus pectinivorans</name>
    <dbReference type="NCBI Taxonomy" id="682526"/>
    <lineage>
        <taxon>Bacteria</taxon>
        <taxon>Pseudomonadati</taxon>
        <taxon>Bacteroidota</taxon>
        <taxon>Bacteroidia</taxon>
        <taxon>Marinilabiliales</taxon>
        <taxon>Marinilabiliaceae</taxon>
        <taxon>Natronoflexus</taxon>
    </lineage>
</organism>
<protein>
    <submittedName>
        <fullName evidence="2">Uncharacterized protein</fullName>
    </submittedName>
</protein>
<proteinExistence type="predicted"/>